<gene>
    <name evidence="3" type="ORF">JF72_00590</name>
</gene>
<dbReference type="EMBL" id="JXLG01000002">
    <property type="protein sequence ID" value="KJY62539.1"/>
    <property type="molecule type" value="Genomic_DNA"/>
</dbReference>
<dbReference type="AlphaFoldDB" id="A0A0F4LW68"/>
<evidence type="ECO:0000313" key="3">
    <source>
        <dbReference type="EMBL" id="KJY62539.1"/>
    </source>
</evidence>
<dbReference type="InterPro" id="IPR027954">
    <property type="entry name" value="Transcobalamin-like_C"/>
</dbReference>
<dbReference type="Proteomes" id="UP000033682">
    <property type="component" value="Unassembled WGS sequence"/>
</dbReference>
<keyword evidence="4" id="KW-1185">Reference proteome</keyword>
<name>A0A0F4LW68_9LACO</name>
<dbReference type="Gene3D" id="2.170.130.30">
    <property type="match status" value="1"/>
</dbReference>
<protein>
    <recommendedName>
        <fullName evidence="2">Transcobalamin-like C-terminal domain-containing protein</fullName>
    </recommendedName>
</protein>
<proteinExistence type="predicted"/>
<organism evidence="3 4">
    <name type="scientific">Lactobacillus apis</name>
    <dbReference type="NCBI Taxonomy" id="303541"/>
    <lineage>
        <taxon>Bacteria</taxon>
        <taxon>Bacillati</taxon>
        <taxon>Bacillota</taxon>
        <taxon>Bacilli</taxon>
        <taxon>Lactobacillales</taxon>
        <taxon>Lactobacillaceae</taxon>
        <taxon>Lactobacillus</taxon>
    </lineage>
</organism>
<evidence type="ECO:0000259" key="2">
    <source>
        <dbReference type="Pfam" id="PF14478"/>
    </source>
</evidence>
<feature type="domain" description="Transcobalamin-like C-terminal" evidence="2">
    <location>
        <begin position="62"/>
        <end position="126"/>
    </location>
</feature>
<dbReference type="HOGENOM" id="CLU_111954_2_0_9"/>
<evidence type="ECO:0000256" key="1">
    <source>
        <dbReference type="SAM" id="SignalP"/>
    </source>
</evidence>
<dbReference type="PATRIC" id="fig|303541.3.peg.198"/>
<dbReference type="Pfam" id="PF14478">
    <property type="entry name" value="DUF4430"/>
    <property type="match status" value="1"/>
</dbReference>
<comment type="caution">
    <text evidence="3">The sequence shown here is derived from an EMBL/GenBank/DDBJ whole genome shotgun (WGS) entry which is preliminary data.</text>
</comment>
<accession>A0A0F4LW68</accession>
<dbReference type="RefSeq" id="WP_046305785.1">
    <property type="nucleotide sequence ID" value="NZ_CAMLBE010000028.1"/>
</dbReference>
<dbReference type="STRING" id="303541.JF72_00590"/>
<reference evidence="3 4" key="1">
    <citation type="submission" date="2015-01" db="EMBL/GenBank/DDBJ databases">
        <title>Comparative genomics of the lactic acid bacteria isolated from the honey bee gut.</title>
        <authorList>
            <person name="Ellegaard K.M."/>
            <person name="Tamarit D."/>
            <person name="Javelind E."/>
            <person name="Olofsson T."/>
            <person name="Andersson S.G."/>
            <person name="Vasquez A."/>
        </authorList>
    </citation>
    <scope>NUCLEOTIDE SEQUENCE [LARGE SCALE GENOMIC DNA]</scope>
    <source>
        <strain evidence="3 4">Hma11</strain>
    </source>
</reference>
<feature type="chain" id="PRO_5039405657" description="Transcobalamin-like C-terminal domain-containing protein" evidence="1">
    <location>
        <begin position="22"/>
        <end position="129"/>
    </location>
</feature>
<feature type="signal peptide" evidence="1">
    <location>
        <begin position="1"/>
        <end position="21"/>
    </location>
</feature>
<evidence type="ECO:0000313" key="4">
    <source>
        <dbReference type="Proteomes" id="UP000033682"/>
    </source>
</evidence>
<keyword evidence="1" id="KW-0732">Signal</keyword>
<sequence length="129" mass="14310">MKKNKLSVLAGIATIFTFTIAGYGSTQNVQQVDAASKVRVTYTLKVNNKNYKTKSVKVPKHSTVMRGLKKLWKVKSTDGFITSIDGKSQNKAKKVYWTYTINGKFASKGAAEQKVANKDKVKFTLAKID</sequence>